<evidence type="ECO:0000256" key="9">
    <source>
        <dbReference type="ARBA" id="ARBA00023306"/>
    </source>
</evidence>
<dbReference type="eggNOG" id="COG0544">
    <property type="taxonomic scope" value="Bacteria"/>
</dbReference>
<dbReference type="GO" id="GO:0005737">
    <property type="term" value="C:cytoplasm"/>
    <property type="evidence" value="ECO:0007669"/>
    <property type="project" value="UniProtKB-SubCell"/>
</dbReference>
<dbReference type="GO" id="GO:0003755">
    <property type="term" value="F:peptidyl-prolyl cis-trans isomerase activity"/>
    <property type="evidence" value="ECO:0007669"/>
    <property type="project" value="UniProtKB-UniRule"/>
</dbReference>
<dbReference type="PANTHER" id="PTHR30560">
    <property type="entry name" value="TRIGGER FACTOR CHAPERONE AND PEPTIDYL-PROLYL CIS/TRANS ISOMERASE"/>
    <property type="match status" value="1"/>
</dbReference>
<keyword evidence="6 12" id="KW-0697">Rotamase</keyword>
<proteinExistence type="inferred from homology"/>
<dbReference type="InterPro" id="IPR001179">
    <property type="entry name" value="PPIase_FKBP_dom"/>
</dbReference>
<keyword evidence="9 12" id="KW-0131">Cell cycle</keyword>
<evidence type="ECO:0000256" key="4">
    <source>
        <dbReference type="ARBA" id="ARBA00016902"/>
    </source>
</evidence>
<evidence type="ECO:0000256" key="14">
    <source>
        <dbReference type="RuleBase" id="RU003914"/>
    </source>
</evidence>
<evidence type="ECO:0000256" key="10">
    <source>
        <dbReference type="ARBA" id="ARBA00024849"/>
    </source>
</evidence>
<evidence type="ECO:0000256" key="5">
    <source>
        <dbReference type="ARBA" id="ARBA00022618"/>
    </source>
</evidence>
<evidence type="ECO:0000256" key="11">
    <source>
        <dbReference type="ARBA" id="ARBA00029986"/>
    </source>
</evidence>
<dbReference type="Gene3D" id="1.10.3120.10">
    <property type="entry name" value="Trigger factor, C-terminal domain"/>
    <property type="match status" value="1"/>
</dbReference>
<evidence type="ECO:0000256" key="12">
    <source>
        <dbReference type="HAMAP-Rule" id="MF_00303"/>
    </source>
</evidence>
<dbReference type="PANTHER" id="PTHR30560:SF3">
    <property type="entry name" value="TRIGGER FACTOR-LIKE PROTEIN TIG, CHLOROPLASTIC"/>
    <property type="match status" value="1"/>
</dbReference>
<dbReference type="NCBIfam" id="TIGR00115">
    <property type="entry name" value="tig"/>
    <property type="match status" value="1"/>
</dbReference>
<evidence type="ECO:0000256" key="7">
    <source>
        <dbReference type="ARBA" id="ARBA00023186"/>
    </source>
</evidence>
<evidence type="ECO:0000256" key="13">
    <source>
        <dbReference type="PROSITE-ProRule" id="PRU00277"/>
    </source>
</evidence>
<comment type="domain">
    <text evidence="12">Consists of 3 domains; the N-terminus binds the ribosome, the middle domain has PPIase activity, while the C-terminus has intrinsic chaperone activity on its own.</text>
</comment>
<dbReference type="GO" id="GO:0051301">
    <property type="term" value="P:cell division"/>
    <property type="evidence" value="ECO:0007669"/>
    <property type="project" value="UniProtKB-KW"/>
</dbReference>
<evidence type="ECO:0000313" key="16">
    <source>
        <dbReference type="EMBL" id="EEQ49559.1"/>
    </source>
</evidence>
<evidence type="ECO:0000313" key="17">
    <source>
        <dbReference type="Proteomes" id="UP000005309"/>
    </source>
</evidence>
<feature type="domain" description="PPIase FKBP-type" evidence="15">
    <location>
        <begin position="185"/>
        <end position="270"/>
    </location>
</feature>
<dbReference type="SUPFAM" id="SSF109998">
    <property type="entry name" value="Triger factor/SurA peptide-binding domain-like"/>
    <property type="match status" value="1"/>
</dbReference>
<dbReference type="PROSITE" id="PS50059">
    <property type="entry name" value="FKBP_PPIASE"/>
    <property type="match status" value="1"/>
</dbReference>
<evidence type="ECO:0000256" key="2">
    <source>
        <dbReference type="ARBA" id="ARBA00005464"/>
    </source>
</evidence>
<dbReference type="InterPro" id="IPR046357">
    <property type="entry name" value="PPIase_dom_sf"/>
</dbReference>
<dbReference type="GO" id="GO:0051083">
    <property type="term" value="P:'de novo' cotranslational protein folding"/>
    <property type="evidence" value="ECO:0007669"/>
    <property type="project" value="TreeGrafter"/>
</dbReference>
<keyword evidence="12" id="KW-0963">Cytoplasm</keyword>
<comment type="caution">
    <text evidence="16">The sequence shown here is derived from an EMBL/GenBank/DDBJ whole genome shotgun (WGS) entry which is preliminary data.</text>
</comment>
<evidence type="ECO:0000256" key="3">
    <source>
        <dbReference type="ARBA" id="ARBA00013194"/>
    </source>
</evidence>
<dbReference type="AlphaFoldDB" id="C4V0N0"/>
<comment type="catalytic activity">
    <reaction evidence="1 12 13">
        <text>[protein]-peptidylproline (omega=180) = [protein]-peptidylproline (omega=0)</text>
        <dbReference type="Rhea" id="RHEA:16237"/>
        <dbReference type="Rhea" id="RHEA-COMP:10747"/>
        <dbReference type="Rhea" id="RHEA-COMP:10748"/>
        <dbReference type="ChEBI" id="CHEBI:83833"/>
        <dbReference type="ChEBI" id="CHEBI:83834"/>
        <dbReference type="EC" id="5.2.1.8"/>
    </reaction>
</comment>
<dbReference type="Pfam" id="PF05697">
    <property type="entry name" value="Trigger_N"/>
    <property type="match status" value="1"/>
</dbReference>
<evidence type="ECO:0000256" key="1">
    <source>
        <dbReference type="ARBA" id="ARBA00000971"/>
    </source>
</evidence>
<dbReference type="InterPro" id="IPR036611">
    <property type="entry name" value="Trigger_fac_ribosome-bd_sf"/>
</dbReference>
<keyword evidence="17" id="KW-1185">Reference proteome</keyword>
<dbReference type="Gene3D" id="3.30.70.1050">
    <property type="entry name" value="Trigger factor ribosome-binding domain"/>
    <property type="match status" value="1"/>
</dbReference>
<evidence type="ECO:0000259" key="15">
    <source>
        <dbReference type="PROSITE" id="PS50059"/>
    </source>
</evidence>
<dbReference type="GO" id="GO:0043335">
    <property type="term" value="P:protein unfolding"/>
    <property type="evidence" value="ECO:0007669"/>
    <property type="project" value="TreeGrafter"/>
</dbReference>
<comment type="similarity">
    <text evidence="2 12 14">Belongs to the FKBP-type PPIase family. Tig subfamily.</text>
</comment>
<dbReference type="InterPro" id="IPR005215">
    <property type="entry name" value="Trig_fac"/>
</dbReference>
<accession>C4V0N0</accession>
<evidence type="ECO:0000256" key="6">
    <source>
        <dbReference type="ARBA" id="ARBA00023110"/>
    </source>
</evidence>
<dbReference type="PIRSF" id="PIRSF003095">
    <property type="entry name" value="Trigger_factor"/>
    <property type="match status" value="1"/>
</dbReference>
<keyword evidence="5 12" id="KW-0132">Cell division</keyword>
<evidence type="ECO:0000256" key="8">
    <source>
        <dbReference type="ARBA" id="ARBA00023235"/>
    </source>
</evidence>
<dbReference type="Pfam" id="PF00254">
    <property type="entry name" value="FKBP_C"/>
    <property type="match status" value="1"/>
</dbReference>
<dbReference type="HAMAP" id="MF_00303">
    <property type="entry name" value="Trigger_factor_Tig"/>
    <property type="match status" value="1"/>
</dbReference>
<dbReference type="SUPFAM" id="SSF54534">
    <property type="entry name" value="FKBP-like"/>
    <property type="match status" value="1"/>
</dbReference>
<comment type="subcellular location">
    <subcellularLocation>
        <location evidence="12">Cytoplasm</location>
    </subcellularLocation>
    <text evidence="12">About half TF is bound to the ribosome near the polypeptide exit tunnel while the other half is free in the cytoplasm.</text>
</comment>
<dbReference type="InterPro" id="IPR008881">
    <property type="entry name" value="Trigger_fac_ribosome-bd_bac"/>
</dbReference>
<gene>
    <name evidence="12 16" type="primary">tig</name>
    <name evidence="16" type="ORF">HMPREF0908_0141</name>
</gene>
<name>C4V0N0_9FIRM</name>
<dbReference type="SUPFAM" id="SSF102735">
    <property type="entry name" value="Trigger factor ribosome-binding domain"/>
    <property type="match status" value="1"/>
</dbReference>
<dbReference type="EC" id="5.2.1.8" evidence="3 12"/>
<dbReference type="Gene3D" id="3.10.50.40">
    <property type="match status" value="1"/>
</dbReference>
<organism evidence="16 17">
    <name type="scientific">Selenomonas flueggei ATCC 43531</name>
    <dbReference type="NCBI Taxonomy" id="638302"/>
    <lineage>
        <taxon>Bacteria</taxon>
        <taxon>Bacillati</taxon>
        <taxon>Bacillota</taxon>
        <taxon>Negativicutes</taxon>
        <taxon>Selenomonadales</taxon>
        <taxon>Selenomonadaceae</taxon>
        <taxon>Selenomonas</taxon>
    </lineage>
</organism>
<dbReference type="HOGENOM" id="CLU_033058_3_2_9"/>
<dbReference type="EMBL" id="ACLA01000002">
    <property type="protein sequence ID" value="EEQ49559.1"/>
    <property type="molecule type" value="Genomic_DNA"/>
</dbReference>
<sequence>MPADRRVQRALKGKSRRLFHTMKVTAEHGENREVTLTIEVEQEKLENATDGAAKRIAGRVNIPGFRKGKAPRKIVENFVGKEAILQEAFEAVAQKAFDEALKEQDMEPVTRPEIDIVTLEEGKNVVFTAKFTQRPEVTLGEYKGLKVEKPEASVSEEDIDRQIEGMRQHQGTLIDAPADAAVKKDDFITLDFDGFVDGVPFEGGKGEDYPLQIGSGSFIPGFEDQLIGAKVGEEREVNVTFPEDYHAENLKGKAAAFKCTVRSIKSRELPELDDAFAKKASKFDTLAELREDIRKNLQESAARRAENERRTKAIDMATDNCTMEIPPVMVENRITAMIQEMAMRLEQQGMSLEQYLQYAGLDMARIRDEYRETAEKNVRTDLMLEEVAKAEDIKVDGRDLDQEVYAMALSYGATPKQVQKIIKEQGRVSDLAATVLRKKTAQFIVDNITE</sequence>
<dbReference type="GO" id="GO:0043022">
    <property type="term" value="F:ribosome binding"/>
    <property type="evidence" value="ECO:0007669"/>
    <property type="project" value="TreeGrafter"/>
</dbReference>
<keyword evidence="7 12" id="KW-0143">Chaperone</keyword>
<reference evidence="16 17" key="1">
    <citation type="submission" date="2009-04" db="EMBL/GenBank/DDBJ databases">
        <authorList>
            <person name="Qin X."/>
            <person name="Bachman B."/>
            <person name="Battles P."/>
            <person name="Bell A."/>
            <person name="Bess C."/>
            <person name="Bickham C."/>
            <person name="Chaboub L."/>
            <person name="Chen D."/>
            <person name="Coyle M."/>
            <person name="Deiros D.R."/>
            <person name="Dinh H."/>
            <person name="Forbes L."/>
            <person name="Fowler G."/>
            <person name="Francisco L."/>
            <person name="Fu Q."/>
            <person name="Gubbala S."/>
            <person name="Hale W."/>
            <person name="Han Y."/>
            <person name="Hemphill L."/>
            <person name="Highlander S.K."/>
            <person name="Hirani K."/>
            <person name="Hogues M."/>
            <person name="Jackson L."/>
            <person name="Jakkamsetti A."/>
            <person name="Javaid M."/>
            <person name="Jiang H."/>
            <person name="Korchina V."/>
            <person name="Kovar C."/>
            <person name="Lara F."/>
            <person name="Lee S."/>
            <person name="Mata R."/>
            <person name="Mathew T."/>
            <person name="Moen C."/>
            <person name="Morales K."/>
            <person name="Munidasa M."/>
            <person name="Nazareth L."/>
            <person name="Ngo R."/>
            <person name="Nguyen L."/>
            <person name="Okwuonu G."/>
            <person name="Ongeri F."/>
            <person name="Patil S."/>
            <person name="Petrosino J."/>
            <person name="Pham C."/>
            <person name="Pham P."/>
            <person name="Pu L.-L."/>
            <person name="Puazo M."/>
            <person name="Raj R."/>
            <person name="Reid J."/>
            <person name="Rouhana J."/>
            <person name="Saada N."/>
            <person name="Shang Y."/>
            <person name="Simmons D."/>
            <person name="Thornton R."/>
            <person name="Warren J."/>
            <person name="Weissenberger G."/>
            <person name="Zhang J."/>
            <person name="Zhang L."/>
            <person name="Zhou C."/>
            <person name="Zhu D."/>
            <person name="Muzny D."/>
            <person name="Worley K."/>
            <person name="Gibbs R."/>
        </authorList>
    </citation>
    <scope>NUCLEOTIDE SEQUENCE [LARGE SCALE GENOMIC DNA]</scope>
    <source>
        <strain evidence="16 17">ATCC 43531</strain>
    </source>
</reference>
<dbReference type="FunFam" id="3.10.50.40:FF:000001">
    <property type="entry name" value="Trigger factor"/>
    <property type="match status" value="1"/>
</dbReference>
<dbReference type="GO" id="GO:0044183">
    <property type="term" value="F:protein folding chaperone"/>
    <property type="evidence" value="ECO:0007669"/>
    <property type="project" value="TreeGrafter"/>
</dbReference>
<dbReference type="InterPro" id="IPR037041">
    <property type="entry name" value="Trigger_fac_C_sf"/>
</dbReference>
<keyword evidence="8 12" id="KW-0413">Isomerase</keyword>
<dbReference type="Proteomes" id="UP000005309">
    <property type="component" value="Unassembled WGS sequence"/>
</dbReference>
<protein>
    <recommendedName>
        <fullName evidence="4 12">Trigger factor</fullName>
        <shortName evidence="12">TF</shortName>
        <ecNumber evidence="3 12">5.2.1.8</ecNumber>
    </recommendedName>
    <alternativeName>
        <fullName evidence="11 12">PPIase</fullName>
    </alternativeName>
</protein>
<comment type="function">
    <text evidence="10 12">Involved in protein export. Acts as a chaperone by maintaining the newly synthesized protein in an open conformation. Functions as a peptidyl-prolyl cis-trans isomerase.</text>
</comment>
<dbReference type="InterPro" id="IPR008880">
    <property type="entry name" value="Trigger_fac_C"/>
</dbReference>
<dbReference type="GO" id="GO:0015031">
    <property type="term" value="P:protein transport"/>
    <property type="evidence" value="ECO:0007669"/>
    <property type="project" value="UniProtKB-UniRule"/>
</dbReference>
<dbReference type="STRING" id="638302.HMPREF0908_0141"/>
<dbReference type="InterPro" id="IPR027304">
    <property type="entry name" value="Trigger_fact/SurA_dom_sf"/>
</dbReference>
<dbReference type="Pfam" id="PF05698">
    <property type="entry name" value="Trigger_C"/>
    <property type="match status" value="1"/>
</dbReference>